<dbReference type="Pfam" id="PF26640">
    <property type="entry name" value="DUF8212"/>
    <property type="match status" value="1"/>
</dbReference>
<dbReference type="InterPro" id="IPR058525">
    <property type="entry name" value="DUF8212"/>
</dbReference>
<dbReference type="PANTHER" id="PTHR10622">
    <property type="entry name" value="HET DOMAIN-CONTAINING PROTEIN"/>
    <property type="match status" value="1"/>
</dbReference>
<dbReference type="AlphaFoldDB" id="G2XGK3"/>
<dbReference type="EMBL" id="DS572719">
    <property type="protein sequence ID" value="EGY18951.1"/>
    <property type="molecule type" value="Genomic_DNA"/>
</dbReference>
<dbReference type="HOGENOM" id="CLU_000288_138_0_1"/>
<name>G2XGK3_VERDV</name>
<dbReference type="OMA" id="ERSEICY"/>
<feature type="domain" description="Heterokaryon incompatibility" evidence="1">
    <location>
        <begin position="31"/>
        <end position="118"/>
    </location>
</feature>
<keyword evidence="4" id="KW-1185">Reference proteome</keyword>
<protein>
    <submittedName>
        <fullName evidence="3">HET domain-containing protein</fullName>
    </submittedName>
</protein>
<accession>G2XGK3</accession>
<proteinExistence type="predicted"/>
<dbReference type="RefSeq" id="XP_009653882.1">
    <property type="nucleotide sequence ID" value="XM_009655587.1"/>
</dbReference>
<evidence type="ECO:0000259" key="1">
    <source>
        <dbReference type="Pfam" id="PF06985"/>
    </source>
</evidence>
<dbReference type="eggNOG" id="ENOG502SHG8">
    <property type="taxonomic scope" value="Eukaryota"/>
</dbReference>
<dbReference type="KEGG" id="vda:VDAG_09285"/>
<evidence type="ECO:0000313" key="3">
    <source>
        <dbReference type="EMBL" id="EGY18951.1"/>
    </source>
</evidence>
<dbReference type="PANTHER" id="PTHR10622:SF10">
    <property type="entry name" value="HET DOMAIN-CONTAINING PROTEIN"/>
    <property type="match status" value="1"/>
</dbReference>
<organism evidence="3 4">
    <name type="scientific">Verticillium dahliae (strain VdLs.17 / ATCC MYA-4575 / FGSC 10137)</name>
    <name type="common">Verticillium wilt</name>
    <dbReference type="NCBI Taxonomy" id="498257"/>
    <lineage>
        <taxon>Eukaryota</taxon>
        <taxon>Fungi</taxon>
        <taxon>Dikarya</taxon>
        <taxon>Ascomycota</taxon>
        <taxon>Pezizomycotina</taxon>
        <taxon>Sordariomycetes</taxon>
        <taxon>Hypocreomycetidae</taxon>
        <taxon>Glomerellales</taxon>
        <taxon>Plectosphaerellaceae</taxon>
        <taxon>Verticillium</taxon>
    </lineage>
</organism>
<reference evidence="3 4" key="1">
    <citation type="submission" date="2008-03" db="EMBL/GenBank/DDBJ databases">
        <title>The Genome Sequence of Verticillium dahliae VdLs.17.</title>
        <authorList>
            <consortium name="The Broad Institute Genome Sequencing Platform"/>
            <person name="Ma L.-J.J."/>
            <person name="Klosterman S.J."/>
            <person name="Subbarao K."/>
            <person name="Dobinson K."/>
            <person name="Veronese P."/>
            <person name="Kang S."/>
            <person name="Gold S.E."/>
            <person name="Young S."/>
            <person name="Jaffe D."/>
            <person name="Gnerre S."/>
            <person name="Berlin A."/>
            <person name="Heiman D."/>
            <person name="Hepburn T."/>
            <person name="Sykes S."/>
            <person name="Alvarado L."/>
            <person name="Kodira C.D."/>
            <person name="Lander E."/>
            <person name="Galagan J."/>
            <person name="Nusbaum C."/>
            <person name="Birren B."/>
        </authorList>
    </citation>
    <scope>NUCLEOTIDE SEQUENCE [LARGE SCALE GENOMIC DNA]</scope>
    <source>
        <strain evidence="4">VdLs.17 / ATCC MYA-4575 / FGSC 10137</strain>
    </source>
</reference>
<dbReference type="Proteomes" id="UP000001611">
    <property type="component" value="Chromosome 4"/>
</dbReference>
<dbReference type="InterPro" id="IPR010730">
    <property type="entry name" value="HET"/>
</dbReference>
<dbReference type="InParanoid" id="G2XGK3"/>
<dbReference type="GeneID" id="20710748"/>
<sequence length="414" mass="47312">MYLLHIKPHPRDPHTNPSFKLEFFQDNFPPYAILSHRWGSSSDEVTFQEIQTEDEAAKSKKGYAKIQACCTRALDYHLQYAWIDTCCIDKSSSAELSEAINSMYAWYEASTICFAYLDDVPMAGSIELHAANSPFRQSAWFTRGWTLQELIAPAEVYFISNTWSRSSLGSKTLIASLLEEITGVEAEILRNRDKLHDASVGARMSWASRHVTTRIEDEAYSLMGIFGVCMPAIYGEGRKAFHRLQGEIMRTNPDHTIFAWSMPHDLPCPEDIGMLAPSPRMFRNFSGRRVVDYKTFVNTFPHSTNRMKPDFSITNFGLHIHLPLMKLDEFFEGYYLAFLACSPLPRHDAMDLGGKQWHASREDRGYAQLKEDNTRHSHLSPTDPAHDEHLRLLRTTAHSYTSLIHGIIAMYSSR</sequence>
<gene>
    <name evidence="3" type="ORF">VDAG_09285</name>
</gene>
<evidence type="ECO:0000259" key="2">
    <source>
        <dbReference type="Pfam" id="PF26640"/>
    </source>
</evidence>
<dbReference type="Pfam" id="PF06985">
    <property type="entry name" value="HET"/>
    <property type="match status" value="1"/>
</dbReference>
<dbReference type="OrthoDB" id="194358at2759"/>
<feature type="domain" description="DUF8212" evidence="2">
    <location>
        <begin position="239"/>
        <end position="262"/>
    </location>
</feature>
<evidence type="ECO:0000313" key="4">
    <source>
        <dbReference type="Proteomes" id="UP000001611"/>
    </source>
</evidence>